<keyword evidence="1" id="KW-0812">Transmembrane</keyword>
<accession>A0A4R7RQQ8</accession>
<gene>
    <name evidence="2" type="ORF">EI77_03399</name>
</gene>
<dbReference type="InterPro" id="IPR019838">
    <property type="entry name" value="Verru/Chthon_B"/>
</dbReference>
<protein>
    <submittedName>
        <fullName evidence="2">Uncharacterized protein (TIGR02598 family)</fullName>
    </submittedName>
</protein>
<dbReference type="EMBL" id="SOCA01000007">
    <property type="protein sequence ID" value="TDU67198.1"/>
    <property type="molecule type" value="Genomic_DNA"/>
</dbReference>
<proteinExistence type="predicted"/>
<evidence type="ECO:0000256" key="1">
    <source>
        <dbReference type="SAM" id="Phobius"/>
    </source>
</evidence>
<feature type="transmembrane region" description="Helical" evidence="1">
    <location>
        <begin position="12"/>
        <end position="39"/>
    </location>
</feature>
<evidence type="ECO:0000313" key="3">
    <source>
        <dbReference type="Proteomes" id="UP000295662"/>
    </source>
</evidence>
<dbReference type="NCBIfam" id="TIGR02532">
    <property type="entry name" value="IV_pilin_GFxxxE"/>
    <property type="match status" value="1"/>
</dbReference>
<comment type="caution">
    <text evidence="2">The sequence shown here is derived from an EMBL/GenBank/DDBJ whole genome shotgun (WGS) entry which is preliminary data.</text>
</comment>
<dbReference type="AlphaFoldDB" id="A0A4R7RQQ8"/>
<dbReference type="OrthoDB" id="194209at2"/>
<reference evidence="2 3" key="1">
    <citation type="submission" date="2019-03" db="EMBL/GenBank/DDBJ databases">
        <title>Genomic Encyclopedia of Archaeal and Bacterial Type Strains, Phase II (KMG-II): from individual species to whole genera.</title>
        <authorList>
            <person name="Goeker M."/>
        </authorList>
    </citation>
    <scope>NUCLEOTIDE SEQUENCE [LARGE SCALE GENOMIC DNA]</scope>
    <source>
        <strain evidence="2 3">ATCC 25309</strain>
    </source>
</reference>
<sequence>MKSLPPHARQGFSLVEVMVAIGIAAAAITLMIGLLPAGLSTFREAMNTSVTAQIGQRLLYESAQTDYSVLVAPPATKPWRYFDDEGSELPDATGAIFHALIRIQPSTSIPSGTAGGTLQPNLATVIVQVALNAENRDIPITTAPGGPADPPEGTIQPDSGFNFTAFTGHVAKNL</sequence>
<dbReference type="NCBIfam" id="TIGR02598">
    <property type="entry name" value="Verru_Chthon cassette protein B"/>
    <property type="match status" value="1"/>
</dbReference>
<dbReference type="Proteomes" id="UP000295662">
    <property type="component" value="Unassembled WGS sequence"/>
</dbReference>
<keyword evidence="1" id="KW-0472">Membrane</keyword>
<evidence type="ECO:0000313" key="2">
    <source>
        <dbReference type="EMBL" id="TDU67198.1"/>
    </source>
</evidence>
<dbReference type="RefSeq" id="WP_133796421.1">
    <property type="nucleotide sequence ID" value="NZ_SOCA01000007.1"/>
</dbReference>
<organism evidence="2 3">
    <name type="scientific">Prosthecobacter fusiformis</name>
    <dbReference type="NCBI Taxonomy" id="48464"/>
    <lineage>
        <taxon>Bacteria</taxon>
        <taxon>Pseudomonadati</taxon>
        <taxon>Verrucomicrobiota</taxon>
        <taxon>Verrucomicrobiia</taxon>
        <taxon>Verrucomicrobiales</taxon>
        <taxon>Verrucomicrobiaceae</taxon>
        <taxon>Prosthecobacter</taxon>
    </lineage>
</organism>
<keyword evidence="3" id="KW-1185">Reference proteome</keyword>
<dbReference type="PROSITE" id="PS00409">
    <property type="entry name" value="PROKAR_NTER_METHYL"/>
    <property type="match status" value="1"/>
</dbReference>
<keyword evidence="1" id="KW-1133">Transmembrane helix</keyword>
<dbReference type="Pfam" id="PF07963">
    <property type="entry name" value="N_methyl"/>
    <property type="match status" value="1"/>
</dbReference>
<dbReference type="InterPro" id="IPR012902">
    <property type="entry name" value="N_methyl_site"/>
</dbReference>
<name>A0A4R7RQQ8_9BACT</name>